<dbReference type="OMA" id="WTEMTSH"/>
<dbReference type="GeneID" id="100185937"/>
<evidence type="ECO:0000256" key="1">
    <source>
        <dbReference type="SAM" id="MobiDB-lite"/>
    </source>
</evidence>
<reference evidence="2" key="2">
    <citation type="submission" date="2025-08" db="UniProtKB">
        <authorList>
            <consortium name="Ensembl"/>
        </authorList>
    </citation>
    <scope>IDENTIFICATION</scope>
</reference>
<evidence type="ECO:0000313" key="3">
    <source>
        <dbReference type="Proteomes" id="UP000008144"/>
    </source>
</evidence>
<dbReference type="Ensembl" id="ENSCINT00000024190.2">
    <property type="protein sequence ID" value="ENSCINP00000023944.2"/>
    <property type="gene ID" value="ENSCING00000012940.2"/>
</dbReference>
<evidence type="ECO:0000313" key="2">
    <source>
        <dbReference type="Ensembl" id="ENSCINP00000023944.2"/>
    </source>
</evidence>
<feature type="compositionally biased region" description="Low complexity" evidence="1">
    <location>
        <begin position="111"/>
        <end position="127"/>
    </location>
</feature>
<name>F6RH56_CIOIN</name>
<organism evidence="2 3">
    <name type="scientific">Ciona intestinalis</name>
    <name type="common">Transparent sea squirt</name>
    <name type="synonym">Ascidia intestinalis</name>
    <dbReference type="NCBI Taxonomy" id="7719"/>
    <lineage>
        <taxon>Eukaryota</taxon>
        <taxon>Metazoa</taxon>
        <taxon>Chordata</taxon>
        <taxon>Tunicata</taxon>
        <taxon>Ascidiacea</taxon>
        <taxon>Phlebobranchia</taxon>
        <taxon>Cionidae</taxon>
        <taxon>Ciona</taxon>
    </lineage>
</organism>
<dbReference type="OrthoDB" id="9050464at2759"/>
<dbReference type="HOGENOM" id="CLU_1115447_0_0_1"/>
<sequence>MPVQPTITDKERRKSKFNQNSKGTINTNFSKGLTVSEQPGKKARNMSEAQQNKNLSPAPGTSRKASTATDSINKAQTLTIVDESENAQQSSDAKPVSETPKKPSLFKSKMSGATAGATNEAGASAAEKPTLKSVAKRVNRQIKAMTMIKRWTEMTSHSQFANDNDHLQYMRNIAKHAAIDLPDPLIDNVREEVTIILQDTLKQYRMELGANHPLTQEMQTRIQNMKEHTATCATRDGRRDGNFFSVFNE</sequence>
<dbReference type="RefSeq" id="XP_002125429.1">
    <property type="nucleotide sequence ID" value="XM_002125393.4"/>
</dbReference>
<dbReference type="Proteomes" id="UP000008144">
    <property type="component" value="Unassembled WGS sequence"/>
</dbReference>
<dbReference type="InParanoid" id="F6RH56"/>
<reference evidence="2" key="3">
    <citation type="submission" date="2025-09" db="UniProtKB">
        <authorList>
            <consortium name="Ensembl"/>
        </authorList>
    </citation>
    <scope>IDENTIFICATION</scope>
</reference>
<accession>A0A1W2W6P9</accession>
<dbReference type="AlphaFoldDB" id="F6RH56"/>
<dbReference type="KEGG" id="cin:100185937"/>
<accession>F6RH56</accession>
<feature type="region of interest" description="Disordered" evidence="1">
    <location>
        <begin position="1"/>
        <end position="130"/>
    </location>
</feature>
<feature type="compositionally biased region" description="Polar residues" evidence="1">
    <location>
        <begin position="63"/>
        <end position="79"/>
    </location>
</feature>
<protein>
    <submittedName>
        <fullName evidence="2">Uncharacterized LOC100185937</fullName>
    </submittedName>
</protein>
<keyword evidence="3" id="KW-1185">Reference proteome</keyword>
<dbReference type="GeneTree" id="ENSGT00390000012771"/>
<feature type="compositionally biased region" description="Polar residues" evidence="1">
    <location>
        <begin position="17"/>
        <end position="37"/>
    </location>
</feature>
<reference evidence="3" key="1">
    <citation type="journal article" date="2002" name="Science">
        <title>The draft genome of Ciona intestinalis: insights into chordate and vertebrate origins.</title>
        <authorList>
            <person name="Dehal P."/>
            <person name="Satou Y."/>
            <person name="Campbell R.K."/>
            <person name="Chapman J."/>
            <person name="Degnan B."/>
            <person name="De Tomaso A."/>
            <person name="Davidson B."/>
            <person name="Di Gregorio A."/>
            <person name="Gelpke M."/>
            <person name="Goodstein D.M."/>
            <person name="Harafuji N."/>
            <person name="Hastings K.E."/>
            <person name="Ho I."/>
            <person name="Hotta K."/>
            <person name="Huang W."/>
            <person name="Kawashima T."/>
            <person name="Lemaire P."/>
            <person name="Martinez D."/>
            <person name="Meinertzhagen I.A."/>
            <person name="Necula S."/>
            <person name="Nonaka M."/>
            <person name="Putnam N."/>
            <person name="Rash S."/>
            <person name="Saiga H."/>
            <person name="Satake M."/>
            <person name="Terry A."/>
            <person name="Yamada L."/>
            <person name="Wang H.G."/>
            <person name="Awazu S."/>
            <person name="Azumi K."/>
            <person name="Boore J."/>
            <person name="Branno M."/>
            <person name="Chin-Bow S."/>
            <person name="DeSantis R."/>
            <person name="Doyle S."/>
            <person name="Francino P."/>
            <person name="Keys D.N."/>
            <person name="Haga S."/>
            <person name="Hayashi H."/>
            <person name="Hino K."/>
            <person name="Imai K.S."/>
            <person name="Inaba K."/>
            <person name="Kano S."/>
            <person name="Kobayashi K."/>
            <person name="Kobayashi M."/>
            <person name="Lee B.I."/>
            <person name="Makabe K.W."/>
            <person name="Manohar C."/>
            <person name="Matassi G."/>
            <person name="Medina M."/>
            <person name="Mochizuki Y."/>
            <person name="Mount S."/>
            <person name="Morishita T."/>
            <person name="Miura S."/>
            <person name="Nakayama A."/>
            <person name="Nishizaka S."/>
            <person name="Nomoto H."/>
            <person name="Ohta F."/>
            <person name="Oishi K."/>
            <person name="Rigoutsos I."/>
            <person name="Sano M."/>
            <person name="Sasaki A."/>
            <person name="Sasakura Y."/>
            <person name="Shoguchi E."/>
            <person name="Shin-i T."/>
            <person name="Spagnuolo A."/>
            <person name="Stainier D."/>
            <person name="Suzuki M.M."/>
            <person name="Tassy O."/>
            <person name="Takatori N."/>
            <person name="Tokuoka M."/>
            <person name="Yagi K."/>
            <person name="Yoshizaki F."/>
            <person name="Wada S."/>
            <person name="Zhang C."/>
            <person name="Hyatt P.D."/>
            <person name="Larimer F."/>
            <person name="Detter C."/>
            <person name="Doggett N."/>
            <person name="Glavina T."/>
            <person name="Hawkins T."/>
            <person name="Richardson P."/>
            <person name="Lucas S."/>
            <person name="Kohara Y."/>
            <person name="Levine M."/>
            <person name="Satoh N."/>
            <person name="Rokhsar D.S."/>
        </authorList>
    </citation>
    <scope>NUCLEOTIDE SEQUENCE [LARGE SCALE GENOMIC DNA]</scope>
</reference>
<proteinExistence type="predicted"/>
<gene>
    <name evidence="2" type="primary">LOC100185937</name>
</gene>